<gene>
    <name evidence="1" type="ORF">Touem01_00065</name>
</gene>
<dbReference type="EMBL" id="PP179325">
    <property type="protein sequence ID" value="XAI70594.1"/>
    <property type="molecule type" value="Genomic_DNA"/>
</dbReference>
<accession>A0AAU6W339</accession>
<sequence>MSYFFNGRLYTTPATMSRVDDSAMQGANLGVGNFAAFIGSATGGKPNSQLSFSSPAEAKATLRSGPLLDAINKAFAPSADTGGPSIVHAIRVNPAVQAKLTLPDTSGQPSISLVSTDYGLWTNQIKIKIEAGTDIGLSVTTQYQNDYYSADNVGRNAFEVQYFGAAATATMSVLGTSLVLQAPSGTTVSTIDLNTYSTYSQVVDVINTVPDFMATMLDSSADELPSVNGLDYATAVDIKTSAYAVTANLQALIDWLNSNGEGFVTATRPANAAAIPVQTSFVYLSGGSDGVTSIPEWSSAFETLQSVDAQWICPVSTNSAIWAMVDSHVQYMSGAGRMERRAIVGAPLGTTDAAALAYAKALNSDRTSLVHIGYYDYNSAGKLALFSPMYMAALLSGMFSGVNPGTALSNKTINVSGLERKLRNPTDTDALINGGVLCIEDTKNGYKVVQSISTWLKDDKFNKVEQSCGWATDFTARTVRDALDVLRGEKNNQVTLARAYSIADTALKALSVPEPAGPGVLAGNKENPPYKGITVTANGDALAVAFQCSPVIPINYIPVSISLQIFTGTASA</sequence>
<name>A0AAU6W339_9VIRU</name>
<protein>
    <submittedName>
        <fullName evidence="1">Major tail sheath</fullName>
    </submittedName>
</protein>
<organism evidence="1">
    <name type="scientific">Pseudomonas phage Touem01</name>
    <dbReference type="NCBI Taxonomy" id="3138548"/>
    <lineage>
        <taxon>Viruses</taxon>
    </lineage>
</organism>
<evidence type="ECO:0000313" key="1">
    <source>
        <dbReference type="EMBL" id="XAI70594.1"/>
    </source>
</evidence>
<proteinExistence type="predicted"/>
<reference evidence="1" key="1">
    <citation type="journal article" date="2024" name="J. Gen. Virol.">
        <title>Novel phages of Pseudomonas syringae unveil numerous potential auxiliary metabolic genes.</title>
        <authorList>
            <person name="Feltin C."/>
            <person name="Garneau J.R."/>
            <person name="Morris C.E."/>
            <person name="Berard A."/>
            <person name="Torres-Barcelo C."/>
        </authorList>
    </citation>
    <scope>NUCLEOTIDE SEQUENCE</scope>
</reference>